<dbReference type="Proteomes" id="UP001497482">
    <property type="component" value="Chromosome 6"/>
</dbReference>
<keyword evidence="2" id="KW-1185">Reference proteome</keyword>
<proteinExistence type="predicted"/>
<reference evidence="1 2" key="1">
    <citation type="submission" date="2024-04" db="EMBL/GenBank/DDBJ databases">
        <authorList>
            <person name="Waldvogel A.-M."/>
            <person name="Schoenle A."/>
        </authorList>
    </citation>
    <scope>NUCLEOTIDE SEQUENCE [LARGE SCALE GENOMIC DNA]</scope>
</reference>
<accession>A0AAV2M4U8</accession>
<name>A0AAV2M4U8_KNICA</name>
<evidence type="ECO:0000313" key="1">
    <source>
        <dbReference type="EMBL" id="CAL1608363.1"/>
    </source>
</evidence>
<protein>
    <submittedName>
        <fullName evidence="1">Uncharacterized protein</fullName>
    </submittedName>
</protein>
<dbReference type="AlphaFoldDB" id="A0AAV2M4U8"/>
<dbReference type="EMBL" id="OZ035828">
    <property type="protein sequence ID" value="CAL1608363.1"/>
    <property type="molecule type" value="Genomic_DNA"/>
</dbReference>
<sequence length="93" mass="9841">MNTGSNSWLHLGSFTYRPGFKFPGPSYVHFLPSLGQVEPAKGTLRKDRGSSGCIVTVTRGSDSGLGLRALAEVKGDCGFCVCELLSPPLSVSH</sequence>
<organism evidence="1 2">
    <name type="scientific">Knipowitschia caucasica</name>
    <name type="common">Caucasian dwarf goby</name>
    <name type="synonym">Pomatoschistus caucasicus</name>
    <dbReference type="NCBI Taxonomy" id="637954"/>
    <lineage>
        <taxon>Eukaryota</taxon>
        <taxon>Metazoa</taxon>
        <taxon>Chordata</taxon>
        <taxon>Craniata</taxon>
        <taxon>Vertebrata</taxon>
        <taxon>Euteleostomi</taxon>
        <taxon>Actinopterygii</taxon>
        <taxon>Neopterygii</taxon>
        <taxon>Teleostei</taxon>
        <taxon>Neoteleostei</taxon>
        <taxon>Acanthomorphata</taxon>
        <taxon>Gobiaria</taxon>
        <taxon>Gobiiformes</taxon>
        <taxon>Gobioidei</taxon>
        <taxon>Gobiidae</taxon>
        <taxon>Gobiinae</taxon>
        <taxon>Knipowitschia</taxon>
    </lineage>
</organism>
<evidence type="ECO:0000313" key="2">
    <source>
        <dbReference type="Proteomes" id="UP001497482"/>
    </source>
</evidence>
<gene>
    <name evidence="1" type="ORF">KC01_LOCUS35309</name>
</gene>